<evidence type="ECO:0000256" key="3">
    <source>
        <dbReference type="ARBA" id="ARBA00023274"/>
    </source>
</evidence>
<dbReference type="Gene3D" id="2.30.170.40">
    <property type="entry name" value="Ribosomal protein L28/L24"/>
    <property type="match status" value="1"/>
</dbReference>
<dbReference type="PANTHER" id="PTHR39080">
    <property type="entry name" value="50S RIBOSOMAL PROTEIN L28"/>
    <property type="match status" value="1"/>
</dbReference>
<accession>A0A1C0A6U7</accession>
<keyword evidence="2 5" id="KW-0689">Ribosomal protein</keyword>
<dbReference type="Pfam" id="PF00830">
    <property type="entry name" value="Ribosomal_L28"/>
    <property type="match status" value="1"/>
</dbReference>
<dbReference type="InterPro" id="IPR034704">
    <property type="entry name" value="Ribosomal_bL28/bL31-like_sf"/>
</dbReference>
<dbReference type="GO" id="GO:0006412">
    <property type="term" value="P:translation"/>
    <property type="evidence" value="ECO:0007669"/>
    <property type="project" value="UniProtKB-UniRule"/>
</dbReference>
<reference evidence="7" key="1">
    <citation type="submission" date="2016-07" db="EMBL/GenBank/DDBJ databases">
        <authorList>
            <person name="Florea S."/>
            <person name="Webb J.S."/>
            <person name="Jaromczyk J."/>
            <person name="Schardl C.L."/>
        </authorList>
    </citation>
    <scope>NUCLEOTIDE SEQUENCE [LARGE SCALE GENOMIC DNA]</scope>
    <source>
        <strain evidence="7">Z6</strain>
    </source>
</reference>
<comment type="similarity">
    <text evidence="1 5">Belongs to the bacterial ribosomal protein bL28 family.</text>
</comment>
<dbReference type="GO" id="GO:0003735">
    <property type="term" value="F:structural constituent of ribosome"/>
    <property type="evidence" value="ECO:0007669"/>
    <property type="project" value="InterPro"/>
</dbReference>
<evidence type="ECO:0000256" key="5">
    <source>
        <dbReference type="HAMAP-Rule" id="MF_00373"/>
    </source>
</evidence>
<proteinExistence type="inferred from homology"/>
<dbReference type="InterPro" id="IPR026569">
    <property type="entry name" value="Ribosomal_bL28"/>
</dbReference>
<sequence>MARICEICGKGSNTANSVTRRGKAKKEGGVGRNVTGIAKRTQRPNLQKVKAVVDGTTKKIKVCTSCLKAGKVERAY</sequence>
<dbReference type="InterPro" id="IPR050096">
    <property type="entry name" value="Bacterial_rp_bL28"/>
</dbReference>
<evidence type="ECO:0000313" key="7">
    <source>
        <dbReference type="Proteomes" id="UP000093514"/>
    </source>
</evidence>
<dbReference type="GO" id="GO:1990904">
    <property type="term" value="C:ribonucleoprotein complex"/>
    <property type="evidence" value="ECO:0007669"/>
    <property type="project" value="UniProtKB-KW"/>
</dbReference>
<evidence type="ECO:0000256" key="2">
    <source>
        <dbReference type="ARBA" id="ARBA00022980"/>
    </source>
</evidence>
<organism evidence="6 7">
    <name type="scientific">Orenia metallireducens</name>
    <dbReference type="NCBI Taxonomy" id="1413210"/>
    <lineage>
        <taxon>Bacteria</taxon>
        <taxon>Bacillati</taxon>
        <taxon>Bacillota</taxon>
        <taxon>Clostridia</taxon>
        <taxon>Halanaerobiales</taxon>
        <taxon>Halobacteroidaceae</taxon>
        <taxon>Orenia</taxon>
    </lineage>
</organism>
<reference evidence="6 7" key="2">
    <citation type="submission" date="2016-08" db="EMBL/GenBank/DDBJ databases">
        <title>Orenia metallireducens sp. nov. strain Z6, a Novel Metal-reducing Firmicute from the Deep Subsurface.</title>
        <authorList>
            <person name="Maxim B.I."/>
            <person name="Kenneth K."/>
            <person name="Flynn T.M."/>
            <person name="Oloughlin E.J."/>
            <person name="Locke R.A."/>
            <person name="Weber J.R."/>
            <person name="Egan S.M."/>
            <person name="Mackie R.I."/>
            <person name="Cann I.K."/>
        </authorList>
    </citation>
    <scope>NUCLEOTIDE SEQUENCE [LARGE SCALE GENOMIC DNA]</scope>
    <source>
        <strain evidence="6 7">Z6</strain>
    </source>
</reference>
<dbReference type="InterPro" id="IPR037147">
    <property type="entry name" value="Ribosomal_bL28_sf"/>
</dbReference>
<protein>
    <recommendedName>
        <fullName evidence="4 5">Large ribosomal subunit protein bL28</fullName>
    </recommendedName>
</protein>
<evidence type="ECO:0000313" key="6">
    <source>
        <dbReference type="EMBL" id="OCL25970.1"/>
    </source>
</evidence>
<comment type="caution">
    <text evidence="6">The sequence shown here is derived from an EMBL/GenBank/DDBJ whole genome shotgun (WGS) entry which is preliminary data.</text>
</comment>
<name>A0A1C0A6U7_9FIRM</name>
<dbReference type="AlphaFoldDB" id="A0A1C0A6U7"/>
<evidence type="ECO:0000256" key="1">
    <source>
        <dbReference type="ARBA" id="ARBA00008760"/>
    </source>
</evidence>
<dbReference type="OrthoDB" id="9805609at2"/>
<dbReference type="InterPro" id="IPR001383">
    <property type="entry name" value="Ribosomal_bL28_bact-type"/>
</dbReference>
<dbReference type="PANTHER" id="PTHR39080:SF1">
    <property type="entry name" value="LARGE RIBOSOMAL SUBUNIT PROTEIN BL28A"/>
    <property type="match status" value="1"/>
</dbReference>
<dbReference type="Proteomes" id="UP000093514">
    <property type="component" value="Unassembled WGS sequence"/>
</dbReference>
<gene>
    <name evidence="5" type="primary">rpmB</name>
    <name evidence="6" type="ORF">U472_08045</name>
</gene>
<keyword evidence="7" id="KW-1185">Reference proteome</keyword>
<dbReference type="SUPFAM" id="SSF143800">
    <property type="entry name" value="L28p-like"/>
    <property type="match status" value="1"/>
</dbReference>
<dbReference type="EMBL" id="LWDV01000009">
    <property type="protein sequence ID" value="OCL25970.1"/>
    <property type="molecule type" value="Genomic_DNA"/>
</dbReference>
<dbReference type="RefSeq" id="WP_068717315.1">
    <property type="nucleotide sequence ID" value="NZ_LWDV01000009.1"/>
</dbReference>
<dbReference type="HAMAP" id="MF_00373">
    <property type="entry name" value="Ribosomal_bL28"/>
    <property type="match status" value="1"/>
</dbReference>
<keyword evidence="3 5" id="KW-0687">Ribonucleoprotein</keyword>
<dbReference type="GO" id="GO:0005840">
    <property type="term" value="C:ribosome"/>
    <property type="evidence" value="ECO:0007669"/>
    <property type="project" value="UniProtKB-KW"/>
</dbReference>
<dbReference type="Gene3D" id="2.20.150.30">
    <property type="match status" value="1"/>
</dbReference>
<dbReference type="NCBIfam" id="TIGR00009">
    <property type="entry name" value="L28"/>
    <property type="match status" value="1"/>
</dbReference>
<evidence type="ECO:0000256" key="4">
    <source>
        <dbReference type="ARBA" id="ARBA00035174"/>
    </source>
</evidence>